<dbReference type="RefSeq" id="WP_215918347.1">
    <property type="nucleotide sequence ID" value="NZ_JAHKNI010000005.1"/>
</dbReference>
<dbReference type="InterPro" id="IPR029057">
    <property type="entry name" value="PRTase-like"/>
</dbReference>
<sequence length="260" mass="28758">MVQERVGAFFRNTYVPGTEGICVVCRGSAGDDRLCGYCRIHQHQFRGQLADRTILLTYAQGYHPDGKHQSAHEVRAYKTIPPVDRCRQNLRLMIKAAVALHQSCITEWLGTDWEAITFVPSAERPARTHPLAELAGDVRQVTSNLRAFHLIPGTGIDSRRVLVPDRFAVPDDQRSMVNGRNVLVIDDTWTSGASAQGAAIAVKRAGAHTVTVLCIARWLSWKWSADRPVLQSLDNPYDPLACPVDGLVCRSAASFDWGRG</sequence>
<evidence type="ECO:0000313" key="1">
    <source>
        <dbReference type="EMBL" id="MBU3063476.1"/>
    </source>
</evidence>
<reference evidence="1 2" key="1">
    <citation type="submission" date="2021-06" db="EMBL/GenBank/DDBJ databases">
        <title>Actinomycetes sequencing.</title>
        <authorList>
            <person name="Shan Q."/>
        </authorList>
    </citation>
    <scope>NUCLEOTIDE SEQUENCE [LARGE SCALE GENOMIC DNA]</scope>
    <source>
        <strain evidence="1 2">NEAU-G5</strain>
    </source>
</reference>
<dbReference type="Proteomes" id="UP000733379">
    <property type="component" value="Unassembled WGS sequence"/>
</dbReference>
<dbReference type="EMBL" id="JAHKNI010000005">
    <property type="protein sequence ID" value="MBU3063476.1"/>
    <property type="molecule type" value="Genomic_DNA"/>
</dbReference>
<evidence type="ECO:0008006" key="3">
    <source>
        <dbReference type="Google" id="ProtNLM"/>
    </source>
</evidence>
<dbReference type="InterPro" id="IPR000836">
    <property type="entry name" value="PRTase_dom"/>
</dbReference>
<proteinExistence type="predicted"/>
<accession>A0ABS6B1Z0</accession>
<evidence type="ECO:0000313" key="2">
    <source>
        <dbReference type="Proteomes" id="UP000733379"/>
    </source>
</evidence>
<name>A0ABS6B1Z0_9NOCA</name>
<dbReference type="CDD" id="cd06223">
    <property type="entry name" value="PRTases_typeI"/>
    <property type="match status" value="1"/>
</dbReference>
<keyword evidence="2" id="KW-1185">Reference proteome</keyword>
<comment type="caution">
    <text evidence="1">The sequence shown here is derived from an EMBL/GenBank/DDBJ whole genome shotgun (WGS) entry which is preliminary data.</text>
</comment>
<organism evidence="1 2">
    <name type="scientific">Nocardia albiluteola</name>
    <dbReference type="NCBI Taxonomy" id="2842303"/>
    <lineage>
        <taxon>Bacteria</taxon>
        <taxon>Bacillati</taxon>
        <taxon>Actinomycetota</taxon>
        <taxon>Actinomycetes</taxon>
        <taxon>Mycobacteriales</taxon>
        <taxon>Nocardiaceae</taxon>
        <taxon>Nocardia</taxon>
    </lineage>
</organism>
<dbReference type="SUPFAM" id="SSF53271">
    <property type="entry name" value="PRTase-like"/>
    <property type="match status" value="1"/>
</dbReference>
<dbReference type="Gene3D" id="3.40.50.2020">
    <property type="match status" value="1"/>
</dbReference>
<protein>
    <recommendedName>
        <fullName evidence="3">Amidophosphoribosyltransferase</fullName>
    </recommendedName>
</protein>
<gene>
    <name evidence="1" type="ORF">KO481_18305</name>
</gene>